<evidence type="ECO:0000256" key="1">
    <source>
        <dbReference type="SAM" id="MobiDB-lite"/>
    </source>
</evidence>
<dbReference type="Proteomes" id="UP001597145">
    <property type="component" value="Unassembled WGS sequence"/>
</dbReference>
<accession>A0ABW4FSW5</accession>
<reference evidence="3" key="1">
    <citation type="journal article" date="2019" name="Int. J. Syst. Evol. Microbiol.">
        <title>The Global Catalogue of Microorganisms (GCM) 10K type strain sequencing project: providing services to taxonomists for standard genome sequencing and annotation.</title>
        <authorList>
            <consortium name="The Broad Institute Genomics Platform"/>
            <consortium name="The Broad Institute Genome Sequencing Center for Infectious Disease"/>
            <person name="Wu L."/>
            <person name="Ma J."/>
        </authorList>
    </citation>
    <scope>NUCLEOTIDE SEQUENCE [LARGE SCALE GENOMIC DNA]</scope>
    <source>
        <strain evidence="3">JCM 12165</strain>
    </source>
</reference>
<proteinExistence type="predicted"/>
<keyword evidence="3" id="KW-1185">Reference proteome</keyword>
<organism evidence="2 3">
    <name type="scientific">Pseudonocardia aurantiaca</name>
    <dbReference type="NCBI Taxonomy" id="75290"/>
    <lineage>
        <taxon>Bacteria</taxon>
        <taxon>Bacillati</taxon>
        <taxon>Actinomycetota</taxon>
        <taxon>Actinomycetes</taxon>
        <taxon>Pseudonocardiales</taxon>
        <taxon>Pseudonocardiaceae</taxon>
        <taxon>Pseudonocardia</taxon>
    </lineage>
</organism>
<comment type="caution">
    <text evidence="2">The sequence shown here is derived from an EMBL/GenBank/DDBJ whole genome shotgun (WGS) entry which is preliminary data.</text>
</comment>
<evidence type="ECO:0000313" key="2">
    <source>
        <dbReference type="EMBL" id="MFD1533619.1"/>
    </source>
</evidence>
<dbReference type="RefSeq" id="WP_379659973.1">
    <property type="nucleotide sequence ID" value="NZ_BAAAJG010000026.1"/>
</dbReference>
<name>A0ABW4FSW5_9PSEU</name>
<protein>
    <submittedName>
        <fullName evidence="2">Uncharacterized protein</fullName>
    </submittedName>
</protein>
<evidence type="ECO:0000313" key="3">
    <source>
        <dbReference type="Proteomes" id="UP001597145"/>
    </source>
</evidence>
<gene>
    <name evidence="2" type="ORF">ACFSCY_29770</name>
</gene>
<sequence>MSFSHPGRCRSDAAFAALSGTCPLEASSGRTVRACRSGTLRALGDAAARAPRRRRCRMPQDSLLPGQTGSSTLGGHRRFPR</sequence>
<feature type="region of interest" description="Disordered" evidence="1">
    <location>
        <begin position="50"/>
        <end position="81"/>
    </location>
</feature>
<dbReference type="EMBL" id="JBHUCP010000025">
    <property type="protein sequence ID" value="MFD1533619.1"/>
    <property type="molecule type" value="Genomic_DNA"/>
</dbReference>